<comment type="similarity">
    <text evidence="9">Belongs to the BCD1 family.</text>
</comment>
<accession>A0A067DTB6</accession>
<keyword evidence="3" id="KW-0597">Phosphoprotein</keyword>
<reference evidence="15 16" key="1">
    <citation type="submission" date="2014-04" db="EMBL/GenBank/DDBJ databases">
        <authorList>
            <consortium name="International Citrus Genome Consortium"/>
            <person name="Gmitter F."/>
            <person name="Chen C."/>
            <person name="Farmerie W."/>
            <person name="Harkins T."/>
            <person name="Desany B."/>
            <person name="Mohiuddin M."/>
            <person name="Kodira C."/>
            <person name="Borodovsky M."/>
            <person name="Lomsadze A."/>
            <person name="Burns P."/>
            <person name="Jenkins J."/>
            <person name="Prochnik S."/>
            <person name="Shu S."/>
            <person name="Chapman J."/>
            <person name="Pitluck S."/>
            <person name="Schmutz J."/>
            <person name="Rokhsar D."/>
        </authorList>
    </citation>
    <scope>NUCLEOTIDE SEQUENCE</scope>
</reference>
<keyword evidence="2" id="KW-0690">Ribosome biogenesis</keyword>
<keyword evidence="16" id="KW-1185">Reference proteome</keyword>
<dbReference type="PROSITE" id="PS51083">
    <property type="entry name" value="ZF_HIT"/>
    <property type="match status" value="1"/>
</dbReference>
<keyword evidence="4" id="KW-0479">Metal-binding</keyword>
<evidence type="ECO:0000256" key="6">
    <source>
        <dbReference type="ARBA" id="ARBA00022833"/>
    </source>
</evidence>
<dbReference type="AlphaFoldDB" id="A0A067DTB6"/>
<dbReference type="InterPro" id="IPR007529">
    <property type="entry name" value="Znf_HIT"/>
</dbReference>
<keyword evidence="6" id="KW-0862">Zinc</keyword>
<evidence type="ECO:0000313" key="16">
    <source>
        <dbReference type="Proteomes" id="UP000027120"/>
    </source>
</evidence>
<keyword evidence="1" id="KW-1017">Isopeptide bond</keyword>
<gene>
    <name evidence="15" type="ORF">CISIN_1g047076mg</name>
</gene>
<comment type="function">
    <text evidence="8">Required for box C/D snoRNAs accumulation involved in snoRNA processing, snoRNA transport to the nucleolus and ribosome biogenesis.</text>
</comment>
<dbReference type="GO" id="GO:0008270">
    <property type="term" value="F:zinc ion binding"/>
    <property type="evidence" value="ECO:0007669"/>
    <property type="project" value="UniProtKB-UniRule"/>
</dbReference>
<evidence type="ECO:0000256" key="9">
    <source>
        <dbReference type="ARBA" id="ARBA00049654"/>
    </source>
</evidence>
<dbReference type="FunFam" id="3.30.60.190:FF:000001">
    <property type="entry name" value="box C/D snoRNA protein 1"/>
    <property type="match status" value="1"/>
</dbReference>
<organism evidence="15 16">
    <name type="scientific">Citrus sinensis</name>
    <name type="common">Sweet orange</name>
    <name type="synonym">Citrus aurantium var. sinensis</name>
    <dbReference type="NCBI Taxonomy" id="2711"/>
    <lineage>
        <taxon>Eukaryota</taxon>
        <taxon>Viridiplantae</taxon>
        <taxon>Streptophyta</taxon>
        <taxon>Embryophyta</taxon>
        <taxon>Tracheophyta</taxon>
        <taxon>Spermatophyta</taxon>
        <taxon>Magnoliopsida</taxon>
        <taxon>eudicotyledons</taxon>
        <taxon>Gunneridae</taxon>
        <taxon>Pentapetalae</taxon>
        <taxon>rosids</taxon>
        <taxon>malvids</taxon>
        <taxon>Sapindales</taxon>
        <taxon>Rutaceae</taxon>
        <taxon>Aurantioideae</taxon>
        <taxon>Citrus</taxon>
    </lineage>
</organism>
<evidence type="ECO:0000256" key="11">
    <source>
        <dbReference type="ARBA" id="ARBA00068630"/>
    </source>
</evidence>
<protein>
    <recommendedName>
        <fullName evidence="11">Box C/D snoRNA protein 1</fullName>
    </recommendedName>
    <alternativeName>
        <fullName evidence="12">Zinc finger HIT domain-containing protein 6</fullName>
    </alternativeName>
</protein>
<dbReference type="CDD" id="cd23023">
    <property type="entry name" value="zf-HIT_BCD1"/>
    <property type="match status" value="1"/>
</dbReference>
<dbReference type="EMBL" id="KK785228">
    <property type="protein sequence ID" value="KDO46088.1"/>
    <property type="molecule type" value="Genomic_DNA"/>
</dbReference>
<dbReference type="STRING" id="2711.A0A067DTB6"/>
<evidence type="ECO:0000256" key="4">
    <source>
        <dbReference type="ARBA" id="ARBA00022723"/>
    </source>
</evidence>
<evidence type="ECO:0000256" key="13">
    <source>
        <dbReference type="PROSITE-ProRule" id="PRU00453"/>
    </source>
</evidence>
<proteinExistence type="inferred from homology"/>
<dbReference type="Pfam" id="PF04438">
    <property type="entry name" value="zf-HIT"/>
    <property type="match status" value="1"/>
</dbReference>
<evidence type="ECO:0000256" key="7">
    <source>
        <dbReference type="ARBA" id="ARBA00022843"/>
    </source>
</evidence>
<dbReference type="SMR" id="A0A067DTB6"/>
<evidence type="ECO:0000313" key="15">
    <source>
        <dbReference type="EMBL" id="KDO46088.1"/>
    </source>
</evidence>
<evidence type="ECO:0000256" key="2">
    <source>
        <dbReference type="ARBA" id="ARBA00022517"/>
    </source>
</evidence>
<name>A0A067DTB6_CITSI</name>
<dbReference type="Gene3D" id="3.30.60.190">
    <property type="match status" value="1"/>
</dbReference>
<dbReference type="PANTHER" id="PTHR13483">
    <property type="entry name" value="BOX C_D SNORNA PROTEIN 1-RELATED"/>
    <property type="match status" value="1"/>
</dbReference>
<evidence type="ECO:0000256" key="12">
    <source>
        <dbReference type="ARBA" id="ARBA00077531"/>
    </source>
</evidence>
<evidence type="ECO:0000256" key="1">
    <source>
        <dbReference type="ARBA" id="ARBA00022499"/>
    </source>
</evidence>
<keyword evidence="5 13" id="KW-0863">Zinc-finger</keyword>
<evidence type="ECO:0000259" key="14">
    <source>
        <dbReference type="PROSITE" id="PS51083"/>
    </source>
</evidence>
<dbReference type="Proteomes" id="UP000027120">
    <property type="component" value="Unassembled WGS sequence"/>
</dbReference>
<keyword evidence="7" id="KW-0832">Ubl conjugation</keyword>
<dbReference type="SUPFAM" id="SSF144232">
    <property type="entry name" value="HIT/MYND zinc finger-like"/>
    <property type="match status" value="1"/>
</dbReference>
<dbReference type="GO" id="GO:0042254">
    <property type="term" value="P:ribosome biogenesis"/>
    <property type="evidence" value="ECO:0007669"/>
    <property type="project" value="UniProtKB-KW"/>
</dbReference>
<dbReference type="InterPro" id="IPR051639">
    <property type="entry name" value="BCD1"/>
</dbReference>
<comment type="subunit">
    <text evidence="10">Interacts with FBL, SNU13, NOP58, NUFIP1, RUVBL1, RUVBL2 and TAF9. Interacts (via HIT-type zinc finger) with the RUVBL1/RUVBL2 complex in the presence of ADP.</text>
</comment>
<evidence type="ECO:0000256" key="10">
    <source>
        <dbReference type="ARBA" id="ARBA00061949"/>
    </source>
</evidence>
<feature type="domain" description="HIT-type" evidence="14">
    <location>
        <begin position="22"/>
        <end position="56"/>
    </location>
</feature>
<sequence>MEFQEGPTSTNQNPKAKEAAICQECKYKVSKYKCPGCSIRTCSLACVKAHKQRTGCSGNRNVTQFVPLSQFNDNILLSATKLSSKS</sequence>
<evidence type="ECO:0000256" key="8">
    <source>
        <dbReference type="ARBA" id="ARBA00049598"/>
    </source>
</evidence>
<evidence type="ECO:0000256" key="3">
    <source>
        <dbReference type="ARBA" id="ARBA00022553"/>
    </source>
</evidence>
<dbReference type="PANTHER" id="PTHR13483:SF3">
    <property type="entry name" value="BOX C_D SNORNA PROTEIN 1"/>
    <property type="match status" value="1"/>
</dbReference>
<evidence type="ECO:0000256" key="5">
    <source>
        <dbReference type="ARBA" id="ARBA00022771"/>
    </source>
</evidence>